<sequence>MKVDELFLNWLSETTTQAMLKDYLRRIKSGEWIDVGLGDGRDRGLSASSEDNKVLSPKSLTEKVSSPLSAPTSPSSAALPSGSSANTRVGSNGRALRRSISSKKVCERAGLQLCGTVCVTWISWLCSTPALRLCLLRRWLSMPLCLFLCQLKIGLSECSQLALDVQNNRLKQSIAHWSTTGAKRHSCCSLLSGSSSDKQKPRSVWWGQPGKIIRRRLLEAAHPPAEVTVTADGMRMKDLSLRQDPDLRKELALLARGCDFVLPSRFKKRLKAFQQGQAVCIMSQRV</sequence>
<protein>
    <submittedName>
        <fullName evidence="2">Uncharacterized protein</fullName>
    </submittedName>
</protein>
<feature type="compositionally biased region" description="Low complexity" evidence="1">
    <location>
        <begin position="65"/>
        <end position="85"/>
    </location>
</feature>
<dbReference type="EMBL" id="JAFBMS010000009">
    <property type="protein sequence ID" value="KAG9349586.1"/>
    <property type="molecule type" value="Genomic_DNA"/>
</dbReference>
<dbReference type="OrthoDB" id="8907454at2759"/>
<comment type="caution">
    <text evidence="2">The sequence shown here is derived from an EMBL/GenBank/DDBJ whole genome shotgun (WGS) entry which is preliminary data.</text>
</comment>
<evidence type="ECO:0000313" key="3">
    <source>
        <dbReference type="Proteomes" id="UP000824540"/>
    </source>
</evidence>
<name>A0A8T2PCW9_9TELE</name>
<proteinExistence type="predicted"/>
<evidence type="ECO:0000256" key="1">
    <source>
        <dbReference type="SAM" id="MobiDB-lite"/>
    </source>
</evidence>
<feature type="region of interest" description="Disordered" evidence="1">
    <location>
        <begin position="44"/>
        <end position="95"/>
    </location>
</feature>
<accession>A0A8T2PCW9</accession>
<reference evidence="2" key="1">
    <citation type="thesis" date="2021" institute="BYU ScholarsArchive" country="Provo, UT, USA">
        <title>Applications of and Algorithms for Genome Assembly and Genomic Analyses with an Emphasis on Marine Teleosts.</title>
        <authorList>
            <person name="Pickett B.D."/>
        </authorList>
    </citation>
    <scope>NUCLEOTIDE SEQUENCE</scope>
    <source>
        <strain evidence="2">HI-2016</strain>
    </source>
</reference>
<keyword evidence="3" id="KW-1185">Reference proteome</keyword>
<dbReference type="AlphaFoldDB" id="A0A8T2PCW9"/>
<dbReference type="Proteomes" id="UP000824540">
    <property type="component" value="Unassembled WGS sequence"/>
</dbReference>
<evidence type="ECO:0000313" key="2">
    <source>
        <dbReference type="EMBL" id="KAG9349586.1"/>
    </source>
</evidence>
<organism evidence="2 3">
    <name type="scientific">Albula glossodonta</name>
    <name type="common">roundjaw bonefish</name>
    <dbReference type="NCBI Taxonomy" id="121402"/>
    <lineage>
        <taxon>Eukaryota</taxon>
        <taxon>Metazoa</taxon>
        <taxon>Chordata</taxon>
        <taxon>Craniata</taxon>
        <taxon>Vertebrata</taxon>
        <taxon>Euteleostomi</taxon>
        <taxon>Actinopterygii</taxon>
        <taxon>Neopterygii</taxon>
        <taxon>Teleostei</taxon>
        <taxon>Albuliformes</taxon>
        <taxon>Albulidae</taxon>
        <taxon>Albula</taxon>
    </lineage>
</organism>
<gene>
    <name evidence="2" type="ORF">JZ751_028034</name>
</gene>